<evidence type="ECO:0000256" key="6">
    <source>
        <dbReference type="ARBA" id="ARBA00022989"/>
    </source>
</evidence>
<evidence type="ECO:0000313" key="10">
    <source>
        <dbReference type="Proteomes" id="UP000295063"/>
    </source>
</evidence>
<dbReference type="Pfam" id="PF02652">
    <property type="entry name" value="Lactate_perm"/>
    <property type="match status" value="1"/>
</dbReference>
<dbReference type="AlphaFoldDB" id="A0A4V2Q7W3"/>
<dbReference type="PANTHER" id="PTHR30003:SF0">
    <property type="entry name" value="GLYCOLATE PERMEASE GLCA-RELATED"/>
    <property type="match status" value="1"/>
</dbReference>
<organism evidence="9 10">
    <name type="scientific">Anaerospora hongkongensis</name>
    <dbReference type="NCBI Taxonomy" id="244830"/>
    <lineage>
        <taxon>Bacteria</taxon>
        <taxon>Bacillati</taxon>
        <taxon>Bacillota</taxon>
        <taxon>Negativicutes</taxon>
        <taxon>Selenomonadales</taxon>
        <taxon>Sporomusaceae</taxon>
        <taxon>Anaerospora</taxon>
    </lineage>
</organism>
<dbReference type="RefSeq" id="WP_132083109.1">
    <property type="nucleotide sequence ID" value="NZ_DAIMLW010000006.1"/>
</dbReference>
<keyword evidence="7 8" id="KW-0472">Membrane</keyword>
<comment type="subcellular location">
    <subcellularLocation>
        <location evidence="1 8">Cell membrane</location>
        <topology evidence="1 8">Multi-pass membrane protein</topology>
    </subcellularLocation>
</comment>
<evidence type="ECO:0000256" key="7">
    <source>
        <dbReference type="ARBA" id="ARBA00023136"/>
    </source>
</evidence>
<feature type="transmembrane region" description="Helical" evidence="8">
    <location>
        <begin position="180"/>
        <end position="201"/>
    </location>
</feature>
<keyword evidence="4 8" id="KW-1003">Cell membrane</keyword>
<dbReference type="InterPro" id="IPR003804">
    <property type="entry name" value="Lactate_perm"/>
</dbReference>
<dbReference type="GO" id="GO:0015129">
    <property type="term" value="F:lactate transmembrane transporter activity"/>
    <property type="evidence" value="ECO:0007669"/>
    <property type="project" value="UniProtKB-UniRule"/>
</dbReference>
<dbReference type="OrthoDB" id="9761056at2"/>
<gene>
    <name evidence="9" type="ORF">EV210_1186</name>
</gene>
<feature type="transmembrane region" description="Helical" evidence="8">
    <location>
        <begin position="143"/>
        <end position="168"/>
    </location>
</feature>
<evidence type="ECO:0000256" key="3">
    <source>
        <dbReference type="ARBA" id="ARBA00022448"/>
    </source>
</evidence>
<keyword evidence="3 8" id="KW-0813">Transport</keyword>
<keyword evidence="6 8" id="KW-1133">Transmembrane helix</keyword>
<name>A0A4V2Q7W3_9FIRM</name>
<evidence type="ECO:0000313" key="9">
    <source>
        <dbReference type="EMBL" id="TCL33233.1"/>
    </source>
</evidence>
<feature type="transmembrane region" description="Helical" evidence="8">
    <location>
        <begin position="385"/>
        <end position="411"/>
    </location>
</feature>
<feature type="transmembrane region" description="Helical" evidence="8">
    <location>
        <begin position="32"/>
        <end position="55"/>
    </location>
</feature>
<comment type="similarity">
    <text evidence="2 8">Belongs to the lactate permease family.</text>
</comment>
<keyword evidence="5 8" id="KW-0812">Transmembrane</keyword>
<evidence type="ECO:0000256" key="4">
    <source>
        <dbReference type="ARBA" id="ARBA00022475"/>
    </source>
</evidence>
<evidence type="ECO:0000256" key="8">
    <source>
        <dbReference type="RuleBase" id="RU365092"/>
    </source>
</evidence>
<comment type="caution">
    <text evidence="9">The sequence shown here is derived from an EMBL/GenBank/DDBJ whole genome shotgun (WGS) entry which is preliminary data.</text>
</comment>
<feature type="transmembrane region" description="Helical" evidence="8">
    <location>
        <begin position="496"/>
        <end position="518"/>
    </location>
</feature>
<feature type="transmembrane region" description="Helical" evidence="8">
    <location>
        <begin position="238"/>
        <end position="256"/>
    </location>
</feature>
<feature type="transmembrane region" description="Helical" evidence="8">
    <location>
        <begin position="109"/>
        <end position="136"/>
    </location>
</feature>
<dbReference type="EMBL" id="SLUI01000018">
    <property type="protein sequence ID" value="TCL33233.1"/>
    <property type="molecule type" value="Genomic_DNA"/>
</dbReference>
<evidence type="ECO:0000256" key="5">
    <source>
        <dbReference type="ARBA" id="ARBA00022692"/>
    </source>
</evidence>
<dbReference type="Proteomes" id="UP000295063">
    <property type="component" value="Unassembled WGS sequence"/>
</dbReference>
<reference evidence="9 10" key="1">
    <citation type="submission" date="2019-03" db="EMBL/GenBank/DDBJ databases">
        <title>Genomic Encyclopedia of Type Strains, Phase IV (KMG-IV): sequencing the most valuable type-strain genomes for metagenomic binning, comparative biology and taxonomic classification.</title>
        <authorList>
            <person name="Goeker M."/>
        </authorList>
    </citation>
    <scope>NUCLEOTIDE SEQUENCE [LARGE SCALE GENOMIC DNA]</scope>
    <source>
        <strain evidence="9 10">DSM 15969</strain>
    </source>
</reference>
<accession>A0A4V2Q7W3</accession>
<proteinExistence type="inferred from homology"/>
<feature type="transmembrane region" description="Helical" evidence="8">
    <location>
        <begin position="297"/>
        <end position="317"/>
    </location>
</feature>
<dbReference type="NCBIfam" id="TIGR00795">
    <property type="entry name" value="lctP"/>
    <property type="match status" value="1"/>
</dbReference>
<sequence length="519" mass="53928">MGMYMSAVIAFLPLLWLLVSLGVLKMPAHKATVIGLAASAIVAVLIWSMPVNLMLQAALEGIVMAVWPILWVILAAIFTYNVSVETGAMDKMRDQIASLSDDRRIQALLIAWGFGAFLEAAAGFGTAVAIPAAILIGLGFEPLAAAVLCLIANTVPVAFGAVGIPVTTLAQVADLPVMELTYAIALQLTPFVIIIPAGLILMMTRNVAGLKGVMGAALVAGISFAIPQLLIAKFVGPQLTAIGASIVSMAATALWAKYFPPSTVWHFPHEGTKTVDKAKAVLRAADNQKFSDQAAAWAPYLLILLLILATSPLVPAVNKTFAHIKSYILIYNGPGGKPLAIDWLLTPGTLIVIAAIIGGFIQGASAAGLLRIFYKTLINLKKTSVTIISIVALAKVMSYSGMVAAIALALAKVTGSAYPILAPALGALGTFVTGSDTSANVLFGPLQKQTALQIGADPTWIAASNTTGATAGKMISPQSIAIATTATGQSGKEGDILAITFKYCLGYVIVAGLLVYFWG</sequence>
<comment type="function">
    <text evidence="8">Uptake of L-lactate across the membrane. Can also transport D-lactate and glycolate.</text>
</comment>
<evidence type="ECO:0000256" key="2">
    <source>
        <dbReference type="ARBA" id="ARBA00010100"/>
    </source>
</evidence>
<dbReference type="GO" id="GO:0015295">
    <property type="term" value="F:solute:proton symporter activity"/>
    <property type="evidence" value="ECO:0007669"/>
    <property type="project" value="TreeGrafter"/>
</dbReference>
<feature type="transmembrane region" description="Helical" evidence="8">
    <location>
        <begin position="213"/>
        <end position="232"/>
    </location>
</feature>
<dbReference type="GO" id="GO:0005886">
    <property type="term" value="C:plasma membrane"/>
    <property type="evidence" value="ECO:0007669"/>
    <property type="project" value="UniProtKB-SubCell"/>
</dbReference>
<feature type="transmembrane region" description="Helical" evidence="8">
    <location>
        <begin position="350"/>
        <end position="373"/>
    </location>
</feature>
<keyword evidence="10" id="KW-1185">Reference proteome</keyword>
<protein>
    <recommendedName>
        <fullName evidence="8">L-lactate permease</fullName>
    </recommendedName>
</protein>
<evidence type="ECO:0000256" key="1">
    <source>
        <dbReference type="ARBA" id="ARBA00004651"/>
    </source>
</evidence>
<feature type="transmembrane region" description="Helical" evidence="8">
    <location>
        <begin position="62"/>
        <end position="82"/>
    </location>
</feature>
<dbReference type="PANTHER" id="PTHR30003">
    <property type="entry name" value="L-LACTATE PERMEASE"/>
    <property type="match status" value="1"/>
</dbReference>